<dbReference type="PRINTS" id="PR01775">
    <property type="entry name" value="GLFROXRDTASE"/>
</dbReference>
<dbReference type="SUPFAM" id="SSF55347">
    <property type="entry name" value="Glyceraldehyde-3-phosphate dehydrogenase-like, C-terminal domain"/>
    <property type="match status" value="1"/>
</dbReference>
<evidence type="ECO:0000256" key="2">
    <source>
        <dbReference type="ARBA" id="ARBA00023002"/>
    </source>
</evidence>
<accession>A0A1H3N3A8</accession>
<keyword evidence="6" id="KW-1185">Reference proteome</keyword>
<dbReference type="Proteomes" id="UP000199663">
    <property type="component" value="Unassembled WGS sequence"/>
</dbReference>
<gene>
    <name evidence="5" type="ORF">SAMN05444412_10379</name>
</gene>
<dbReference type="PANTHER" id="PTHR22604:SF105">
    <property type="entry name" value="TRANS-1,2-DIHYDROBENZENE-1,2-DIOL DEHYDROGENASE"/>
    <property type="match status" value="1"/>
</dbReference>
<feature type="domain" description="GFO/IDH/MocA-like oxidoreductase" evidence="4">
    <location>
        <begin position="200"/>
        <end position="318"/>
    </location>
</feature>
<comment type="caution">
    <text evidence="5">The sequence shown here is derived from an EMBL/GenBank/DDBJ whole genome shotgun (WGS) entry which is preliminary data.</text>
</comment>
<sequence length="396" mass="44243">MFFNDFGINVNRQACHDVKPKLFKMNSRRNFLQKLTLSAVALPILSSYSAKNQEAISEKPYKGKILRVAIMGLGSYATRVAEAMESCTKAKLVGIISGTPSKFESWQRKYDIPDKNCYNYDNFDRIRNNPDIDAVYIITPNGLHRDQAIRVAQAGKHVICEKPMGLNAKEGEEMIAACKSANVKLLVGYRMHFEANTLEIIRMRKEGELGKIMFFQGLCGFKIGDPSQWRLNRQLAGGGAMMDIGIYAVNGSRYMVGEEPIWVTAQETKTDPVKFKEGVDETIQFQLGFPSGAVASCLSTYSMNNLDRFFLNGEKGFAELQPSTGYGPIKGRTNKGPLELPHITHQTVQMDEMSEIIFENKIPTVPVDGEEGLKDLKIIDAIYLAVQTGQKVELKD</sequence>
<dbReference type="Pfam" id="PF22725">
    <property type="entry name" value="GFO_IDH_MocA_C3"/>
    <property type="match status" value="1"/>
</dbReference>
<reference evidence="5 6" key="1">
    <citation type="submission" date="2016-10" db="EMBL/GenBank/DDBJ databases">
        <authorList>
            <person name="Varghese N."/>
            <person name="Submissions S."/>
        </authorList>
    </citation>
    <scope>NUCLEOTIDE SEQUENCE [LARGE SCALE GENOMIC DNA]</scope>
    <source>
        <strain evidence="5 6">DSM 17997</strain>
    </source>
</reference>
<dbReference type="InterPro" id="IPR000683">
    <property type="entry name" value="Gfo/Idh/MocA-like_OxRdtase_N"/>
</dbReference>
<protein>
    <submittedName>
        <fullName evidence="5">Predicted dehydrogenase</fullName>
    </submittedName>
</protein>
<comment type="similarity">
    <text evidence="1">Belongs to the Gfo/Idh/MocA family.</text>
</comment>
<dbReference type="SUPFAM" id="SSF51735">
    <property type="entry name" value="NAD(P)-binding Rossmann-fold domains"/>
    <property type="match status" value="1"/>
</dbReference>
<dbReference type="Gene3D" id="3.40.50.720">
    <property type="entry name" value="NAD(P)-binding Rossmann-like Domain"/>
    <property type="match status" value="1"/>
</dbReference>
<organism evidence="5 6">
    <name type="scientific">Rhodonellum ikkaensis</name>
    <dbReference type="NCBI Taxonomy" id="336829"/>
    <lineage>
        <taxon>Bacteria</taxon>
        <taxon>Pseudomonadati</taxon>
        <taxon>Bacteroidota</taxon>
        <taxon>Cytophagia</taxon>
        <taxon>Cytophagales</taxon>
        <taxon>Cytophagaceae</taxon>
        <taxon>Rhodonellum</taxon>
    </lineage>
</organism>
<dbReference type="Pfam" id="PF01408">
    <property type="entry name" value="GFO_IDH_MocA"/>
    <property type="match status" value="1"/>
</dbReference>
<feature type="domain" description="Gfo/Idh/MocA-like oxidoreductase N-terminal" evidence="3">
    <location>
        <begin position="66"/>
        <end position="189"/>
    </location>
</feature>
<evidence type="ECO:0000256" key="1">
    <source>
        <dbReference type="ARBA" id="ARBA00010928"/>
    </source>
</evidence>
<dbReference type="EMBL" id="FNQC01000003">
    <property type="protein sequence ID" value="SDY83417.1"/>
    <property type="molecule type" value="Genomic_DNA"/>
</dbReference>
<dbReference type="InterPro" id="IPR055170">
    <property type="entry name" value="GFO_IDH_MocA-like_dom"/>
</dbReference>
<dbReference type="InterPro" id="IPR008354">
    <property type="entry name" value="Glc-Fru_OxRdtase_bac"/>
</dbReference>
<evidence type="ECO:0000313" key="6">
    <source>
        <dbReference type="Proteomes" id="UP000199663"/>
    </source>
</evidence>
<evidence type="ECO:0000259" key="4">
    <source>
        <dbReference type="Pfam" id="PF22725"/>
    </source>
</evidence>
<dbReference type="PANTHER" id="PTHR22604">
    <property type="entry name" value="OXIDOREDUCTASES"/>
    <property type="match status" value="1"/>
</dbReference>
<dbReference type="InterPro" id="IPR036291">
    <property type="entry name" value="NAD(P)-bd_dom_sf"/>
</dbReference>
<keyword evidence="2" id="KW-0560">Oxidoreductase</keyword>
<evidence type="ECO:0000259" key="3">
    <source>
        <dbReference type="Pfam" id="PF01408"/>
    </source>
</evidence>
<dbReference type="Gene3D" id="3.30.360.10">
    <property type="entry name" value="Dihydrodipicolinate Reductase, domain 2"/>
    <property type="match status" value="1"/>
</dbReference>
<dbReference type="InterPro" id="IPR050984">
    <property type="entry name" value="Gfo/Idh/MocA_domain"/>
</dbReference>
<name>A0A1H3N3A8_9BACT</name>
<evidence type="ECO:0000313" key="5">
    <source>
        <dbReference type="EMBL" id="SDY83417.1"/>
    </source>
</evidence>
<proteinExistence type="inferred from homology"/>